<name>A0A085N3B8_9BILA</name>
<organism evidence="1">
    <name type="scientific">Trichuris suis</name>
    <name type="common">pig whipworm</name>
    <dbReference type="NCBI Taxonomy" id="68888"/>
    <lineage>
        <taxon>Eukaryota</taxon>
        <taxon>Metazoa</taxon>
        <taxon>Ecdysozoa</taxon>
        <taxon>Nematoda</taxon>
        <taxon>Enoplea</taxon>
        <taxon>Dorylaimia</taxon>
        <taxon>Trichinellida</taxon>
        <taxon>Trichuridae</taxon>
        <taxon>Trichuris</taxon>
    </lineage>
</organism>
<gene>
    <name evidence="1" type="ORF">M514_23812</name>
</gene>
<evidence type="ECO:0000313" key="1">
    <source>
        <dbReference type="EMBL" id="KFD63964.1"/>
    </source>
</evidence>
<feature type="non-terminal residue" evidence="1">
    <location>
        <position position="620"/>
    </location>
</feature>
<dbReference type="PANTHER" id="PTHR21301:SF11">
    <property type="entry name" value="GIY-YIG DOMAIN-CONTAINING PROTEIN"/>
    <property type="match status" value="1"/>
</dbReference>
<reference evidence="1" key="1">
    <citation type="journal article" date="2014" name="Nat. Genet.">
        <title>Genome and transcriptome of the porcine whipworm Trichuris suis.</title>
        <authorList>
            <person name="Jex A.R."/>
            <person name="Nejsum P."/>
            <person name="Schwarz E.M."/>
            <person name="Hu L."/>
            <person name="Young N.D."/>
            <person name="Hall R.S."/>
            <person name="Korhonen P.K."/>
            <person name="Liao S."/>
            <person name="Thamsborg S."/>
            <person name="Xia J."/>
            <person name="Xu P."/>
            <person name="Wang S."/>
            <person name="Scheerlinck J.P."/>
            <person name="Hofmann A."/>
            <person name="Sternberg P.W."/>
            <person name="Wang J."/>
            <person name="Gasser R.B."/>
        </authorList>
    </citation>
    <scope>NUCLEOTIDE SEQUENCE [LARGE SCALE GENOMIC DNA]</scope>
    <source>
        <strain evidence="1">DCEP-RM93F</strain>
    </source>
</reference>
<evidence type="ECO:0008006" key="2">
    <source>
        <dbReference type="Google" id="ProtNLM"/>
    </source>
</evidence>
<dbReference type="PANTHER" id="PTHR21301">
    <property type="entry name" value="REVERSE TRANSCRIPTASE"/>
    <property type="match status" value="1"/>
</dbReference>
<dbReference type="Proteomes" id="UP000030758">
    <property type="component" value="Unassembled WGS sequence"/>
</dbReference>
<sequence>MYQKEILIRKFDSLHLSKSSEFSRSNDAEQRLSHSENKKAVVNLSRETLNDMETSVLAKGLNFVPTPKAAPLLDIIASVESSLGPHIPAQKAAEIRVAFLDTLTQQNIQAVSNITGEERRTLKSLRQKTELVITKADKANVVVVLDRKMYVQKTTELLNGEAYTAIQEDPTENVRKTLRSLLEYFEHETHDKEISKIRNDIYYISNTQFPELYGLLKIHKPEVPLRRVASSIKSVIARLASDLKTIIRPLTGNRTSAVKNRKEFCAEIKSLQLDPSDILMQKRGAPMGSPLSPVLAEVFMKFLEDVAFSTADTSIIPTVFKRYVDDVFAVIKSGKEEIFLEHLNSIFPNHISFTIEKEENGRPLPGCPRHQGWTQAKSNGLQEAHTFEQMQKRGAPMGSPLSPVLAEVFMKFLEDVAFSTADTSIIPTVFKRYVDDVFAVIKSGKEEIFLEHLNSIFPNHISFTIEKEENGRPLPGCPRHQGWTQAKSNGLQEAHTFEQVLSLLIPSFKISDERHIKATFLYNGYPPGLISSVVRQRTHGPEVPLPDHNVPLLVLPYYKGIGEKTRRMGKEAAMDEAVKASAIVEHASQCDGQLVPQVICQEQDFQLRKIKEALFIRHNE</sequence>
<dbReference type="EMBL" id="KL367563">
    <property type="protein sequence ID" value="KFD63964.1"/>
    <property type="molecule type" value="Genomic_DNA"/>
</dbReference>
<dbReference type="AlphaFoldDB" id="A0A085N3B8"/>
<protein>
    <recommendedName>
        <fullName evidence="2">Reverse transcriptase domain-containing protein</fullName>
    </recommendedName>
</protein>
<accession>A0A085N3B8</accession>
<proteinExistence type="predicted"/>